<comment type="pathway">
    <text evidence="2">Cell wall biogenesis; lipoteichoic acid biosynthesis.</text>
</comment>
<dbReference type="CDD" id="cd16015">
    <property type="entry name" value="LTA_synthase"/>
    <property type="match status" value="1"/>
</dbReference>
<accession>A0A2R5F331</accession>
<keyword evidence="5 12" id="KW-0812">Transmembrane</keyword>
<feature type="active site" evidence="9">
    <location>
        <position position="272"/>
    </location>
</feature>
<protein>
    <submittedName>
        <fullName evidence="14">Sulfatase</fullName>
    </submittedName>
</protein>
<organism evidence="14 15">
    <name type="scientific">Paenibacillus agaridevorans</name>
    <dbReference type="NCBI Taxonomy" id="171404"/>
    <lineage>
        <taxon>Bacteria</taxon>
        <taxon>Bacillati</taxon>
        <taxon>Bacillota</taxon>
        <taxon>Bacilli</taxon>
        <taxon>Bacillales</taxon>
        <taxon>Paenibacillaceae</taxon>
        <taxon>Paenibacillus</taxon>
    </lineage>
</organism>
<feature type="transmembrane region" description="Helical" evidence="12">
    <location>
        <begin position="103"/>
        <end position="120"/>
    </location>
</feature>
<dbReference type="Pfam" id="PF00884">
    <property type="entry name" value="Sulfatase"/>
    <property type="match status" value="1"/>
</dbReference>
<dbReference type="PANTHER" id="PTHR47371">
    <property type="entry name" value="LIPOTEICHOIC ACID SYNTHASE"/>
    <property type="match status" value="1"/>
</dbReference>
<comment type="caution">
    <text evidence="14">The sequence shown here is derived from an EMBL/GenBank/DDBJ whole genome shotgun (WGS) entry which is preliminary data.</text>
</comment>
<dbReference type="InterPro" id="IPR000917">
    <property type="entry name" value="Sulfatase_N"/>
</dbReference>
<gene>
    <name evidence="14" type="ORF">PAT3040_05537</name>
</gene>
<keyword evidence="6 12" id="KW-1133">Transmembrane helix</keyword>
<evidence type="ECO:0000256" key="2">
    <source>
        <dbReference type="ARBA" id="ARBA00004936"/>
    </source>
</evidence>
<feature type="transmembrane region" description="Helical" evidence="12">
    <location>
        <begin position="27"/>
        <end position="45"/>
    </location>
</feature>
<dbReference type="SUPFAM" id="SSF53649">
    <property type="entry name" value="Alkaline phosphatase-like"/>
    <property type="match status" value="1"/>
</dbReference>
<feature type="transmembrane region" description="Helical" evidence="12">
    <location>
        <begin position="52"/>
        <end position="72"/>
    </location>
</feature>
<evidence type="ECO:0000256" key="11">
    <source>
        <dbReference type="PIRSR" id="PIRSR005091-3"/>
    </source>
</evidence>
<dbReference type="GO" id="GO:0005886">
    <property type="term" value="C:plasma membrane"/>
    <property type="evidence" value="ECO:0007669"/>
    <property type="project" value="UniProtKB-SubCell"/>
</dbReference>
<dbReference type="EMBL" id="BDQX01000356">
    <property type="protein sequence ID" value="GBG10773.1"/>
    <property type="molecule type" value="Genomic_DNA"/>
</dbReference>
<evidence type="ECO:0000256" key="12">
    <source>
        <dbReference type="SAM" id="Phobius"/>
    </source>
</evidence>
<dbReference type="GO" id="GO:0046872">
    <property type="term" value="F:metal ion binding"/>
    <property type="evidence" value="ECO:0007669"/>
    <property type="project" value="UniProtKB-KW"/>
</dbReference>
<keyword evidence="4 8" id="KW-1003">Cell membrane</keyword>
<evidence type="ECO:0000259" key="13">
    <source>
        <dbReference type="Pfam" id="PF00884"/>
    </source>
</evidence>
<dbReference type="InterPro" id="IPR017850">
    <property type="entry name" value="Alkaline_phosphatase_core_sf"/>
</dbReference>
<dbReference type="InterPro" id="IPR050448">
    <property type="entry name" value="OpgB/LTA_synthase_biosynth"/>
</dbReference>
<keyword evidence="10" id="KW-0479">Metal-binding</keyword>
<name>A0A2R5F331_9BACL</name>
<sequence length="613" mass="69966">MVFSIIMLVKSYLTWTVLFENSSFKTVWLKELPIILIIFCIIEWFSTKRKLLMYLIVNLLITVLFFTLIVYYRHFGIIPTYHVLEQADQVGAVKKSIFSVIHPKYLLIYMDILILAYVLLRRRIAVGWKRALSARTSRKTVAAVFTISLFACLFNILPHTESINETVQAEQMGILNYEAFSLLDNDEETPVEKELITQSSIYDLKGITESESPVLFGSAKGKNVILVQMESFQNFLIDLKIDGQEITPVMNALAHGNYYFPRFYQQVGQGNTSDAEFVVNTSFYVPPDGPATQIYAKKELPSMARLLESHGYDTATFHTNDVDFWNREDLYQGLGFNRYYDKAFFGEGNDELWFGPSDEVLYDKTAKELQRMDAGPDPFYAHVISMSAHNPFSLPEEKQKMVLPERYEGTYVGDYIQSQNYADYCLGIFLEDLRERGLLEDSLLLFYGDHRGLPVFSLDEEDRVLLEEIFGGTYVEREMINVPFIIAGEGVTTPAEFQQLGGQVDILPTLANLLGLSMKEQIHFGQDLLNQKHYNLLPQRYYLPTGSFVNNEELFLPGSGFEDGKHYTLSGGDSTEASASTEDEFNRALELLHLSDSYVSQLPDRAEQVNGED</sequence>
<dbReference type="Gene3D" id="3.30.1120.170">
    <property type="match status" value="1"/>
</dbReference>
<evidence type="ECO:0000256" key="7">
    <source>
        <dbReference type="ARBA" id="ARBA00023136"/>
    </source>
</evidence>
<keyword evidence="7 8" id="KW-0472">Membrane</keyword>
<evidence type="ECO:0000256" key="10">
    <source>
        <dbReference type="PIRSR" id="PIRSR005091-2"/>
    </source>
</evidence>
<evidence type="ECO:0000313" key="14">
    <source>
        <dbReference type="EMBL" id="GBG10773.1"/>
    </source>
</evidence>
<feature type="domain" description="Sulfatase N-terminal" evidence="13">
    <location>
        <begin position="222"/>
        <end position="515"/>
    </location>
</feature>
<evidence type="ECO:0000256" key="5">
    <source>
        <dbReference type="ARBA" id="ARBA00022692"/>
    </source>
</evidence>
<feature type="binding site" evidence="11">
    <location>
        <position position="449"/>
    </location>
    <ligand>
        <name>Mn(2+)</name>
        <dbReference type="ChEBI" id="CHEBI:29035"/>
    </ligand>
</feature>
<dbReference type="Proteomes" id="UP000245202">
    <property type="component" value="Unassembled WGS sequence"/>
</dbReference>
<feature type="binding site" evidence="11">
    <location>
        <position position="450"/>
    </location>
    <ligand>
        <name>Mn(2+)</name>
        <dbReference type="ChEBI" id="CHEBI:29035"/>
    </ligand>
</feature>
<dbReference type="PANTHER" id="PTHR47371:SF3">
    <property type="entry name" value="PHOSPHOGLYCEROL TRANSFERASE I"/>
    <property type="match status" value="1"/>
</dbReference>
<evidence type="ECO:0000256" key="9">
    <source>
        <dbReference type="PIRSR" id="PIRSR005091-1"/>
    </source>
</evidence>
<dbReference type="PIRSF" id="PIRSF005091">
    <property type="entry name" value="Mmb_sulf_HI1246"/>
    <property type="match status" value="1"/>
</dbReference>
<reference evidence="14 15" key="1">
    <citation type="submission" date="2017-08" db="EMBL/GenBank/DDBJ databases">
        <title>Substantial Increase in Enzyme Production by Combined Drug-Resistance Mutations in Paenibacillus agaridevorans.</title>
        <authorList>
            <person name="Tanaka Y."/>
            <person name="Funane K."/>
            <person name="Hosaka T."/>
            <person name="Shiwa Y."/>
            <person name="Fujita N."/>
            <person name="Miyazaki T."/>
            <person name="Yoshikawa H."/>
            <person name="Murakami K."/>
            <person name="Kasahara K."/>
            <person name="Inaoka T."/>
            <person name="Hiraga Y."/>
            <person name="Ochi K."/>
        </authorList>
    </citation>
    <scope>NUCLEOTIDE SEQUENCE [LARGE SCALE GENOMIC DNA]</scope>
    <source>
        <strain evidence="14 15">T-3040</strain>
    </source>
</reference>
<dbReference type="InterPro" id="IPR012160">
    <property type="entry name" value="LtaS-like"/>
</dbReference>
<keyword evidence="15" id="KW-1185">Reference proteome</keyword>
<comment type="similarity">
    <text evidence="3 8">Belongs to the LTA synthase family.</text>
</comment>
<evidence type="ECO:0000313" key="15">
    <source>
        <dbReference type="Proteomes" id="UP000245202"/>
    </source>
</evidence>
<evidence type="ECO:0000256" key="1">
    <source>
        <dbReference type="ARBA" id="ARBA00004651"/>
    </source>
</evidence>
<feature type="binding site" evidence="10">
    <location>
        <position position="389"/>
    </location>
    <ligand>
        <name>substrate</name>
    </ligand>
</feature>
<evidence type="ECO:0000256" key="3">
    <source>
        <dbReference type="ARBA" id="ARBA00009983"/>
    </source>
</evidence>
<dbReference type="Gene3D" id="3.40.720.10">
    <property type="entry name" value="Alkaline Phosphatase, subunit A"/>
    <property type="match status" value="1"/>
</dbReference>
<comment type="subcellular location">
    <subcellularLocation>
        <location evidence="1">Cell membrane</location>
        <topology evidence="1">Multi-pass membrane protein</topology>
    </subcellularLocation>
</comment>
<evidence type="ECO:0000256" key="6">
    <source>
        <dbReference type="ARBA" id="ARBA00022989"/>
    </source>
</evidence>
<dbReference type="AlphaFoldDB" id="A0A2R5F331"/>
<proteinExistence type="inferred from homology"/>
<evidence type="ECO:0000256" key="8">
    <source>
        <dbReference type="PIRNR" id="PIRNR005091"/>
    </source>
</evidence>
<feature type="transmembrane region" description="Helical" evidence="12">
    <location>
        <begin position="140"/>
        <end position="157"/>
    </location>
</feature>
<feature type="binding site" evidence="11">
    <location>
        <position position="230"/>
    </location>
    <ligand>
        <name>Mn(2+)</name>
        <dbReference type="ChEBI" id="CHEBI:29035"/>
    </ligand>
</feature>
<keyword evidence="10" id="KW-0464">Manganese</keyword>
<evidence type="ECO:0000256" key="4">
    <source>
        <dbReference type="ARBA" id="ARBA00022475"/>
    </source>
</evidence>
<feature type="binding site" evidence="11">
    <location>
        <position position="272"/>
    </location>
    <ligand>
        <name>Mn(2+)</name>
        <dbReference type="ChEBI" id="CHEBI:29035"/>
    </ligand>
</feature>